<accession>A0A840SQ77</accession>
<dbReference type="InterPro" id="IPR013118">
    <property type="entry name" value="Mannitol_DH_C"/>
</dbReference>
<comment type="caution">
    <text evidence="5">The sequence shown here is derived from an EMBL/GenBank/DDBJ whole genome shotgun (WGS) entry which is preliminary data.</text>
</comment>
<dbReference type="Gene3D" id="3.40.50.720">
    <property type="entry name" value="NAD(P)-binding Rossmann-like Domain"/>
    <property type="match status" value="1"/>
</dbReference>
<dbReference type="PRINTS" id="PR00084">
    <property type="entry name" value="MTLDHDRGNASE"/>
</dbReference>
<feature type="domain" description="Mannitol dehydrogenase N-terminal" evidence="3">
    <location>
        <begin position="26"/>
        <end position="271"/>
    </location>
</feature>
<evidence type="ECO:0000259" key="3">
    <source>
        <dbReference type="Pfam" id="PF01232"/>
    </source>
</evidence>
<dbReference type="SUPFAM" id="SSF48179">
    <property type="entry name" value="6-phosphogluconate dehydrogenase C-terminal domain-like"/>
    <property type="match status" value="1"/>
</dbReference>
<dbReference type="AlphaFoldDB" id="A0A840SQ77"/>
<dbReference type="Proteomes" id="UP000549457">
    <property type="component" value="Unassembled WGS sequence"/>
</dbReference>
<dbReference type="Pfam" id="PF01232">
    <property type="entry name" value="Mannitol_dh"/>
    <property type="match status" value="1"/>
</dbReference>
<evidence type="ECO:0000259" key="4">
    <source>
        <dbReference type="Pfam" id="PF08125"/>
    </source>
</evidence>
<organism evidence="5 6">
    <name type="scientific">Amaricoccus macauensis</name>
    <dbReference type="NCBI Taxonomy" id="57001"/>
    <lineage>
        <taxon>Bacteria</taxon>
        <taxon>Pseudomonadati</taxon>
        <taxon>Pseudomonadota</taxon>
        <taxon>Alphaproteobacteria</taxon>
        <taxon>Rhodobacterales</taxon>
        <taxon>Paracoccaceae</taxon>
        <taxon>Amaricoccus</taxon>
    </lineage>
</organism>
<reference evidence="5 6" key="1">
    <citation type="submission" date="2020-08" db="EMBL/GenBank/DDBJ databases">
        <title>Genomic Encyclopedia of Type Strains, Phase IV (KMG-IV): sequencing the most valuable type-strain genomes for metagenomic binning, comparative biology and taxonomic classification.</title>
        <authorList>
            <person name="Goeker M."/>
        </authorList>
    </citation>
    <scope>NUCLEOTIDE SEQUENCE [LARGE SCALE GENOMIC DNA]</scope>
    <source>
        <strain evidence="5 6">DSM 101730</strain>
    </source>
</reference>
<dbReference type="InterPro" id="IPR013328">
    <property type="entry name" value="6PGD_dom2"/>
</dbReference>
<evidence type="ECO:0000256" key="2">
    <source>
        <dbReference type="ARBA" id="ARBA00023027"/>
    </source>
</evidence>
<evidence type="ECO:0000313" key="5">
    <source>
        <dbReference type="EMBL" id="MBB5224197.1"/>
    </source>
</evidence>
<proteinExistence type="predicted"/>
<evidence type="ECO:0000313" key="6">
    <source>
        <dbReference type="Proteomes" id="UP000549457"/>
    </source>
</evidence>
<feature type="domain" description="Mannitol dehydrogenase C-terminal" evidence="4">
    <location>
        <begin position="281"/>
        <end position="432"/>
    </location>
</feature>
<sequence length="476" mass="50409">MTRLARLEDVPASRRPGYVPEAHGVGIVHLGLGAFHKAHQADYTDRALAASGGDWRILGVSLRSPKAAEEIGPQNGLYTLVVREPAATTGRVIGAIASALCSAGDPEPALAAMVGVSCRIVSLTVTEKAYGLDRANRACDPSHPAVAADLLAPRRPQGVLGLLVEALRRRREAGTAPFTVLCCDNLPENGALVRAATIDFARRVEPSLGGWIEAEVAFPSTMVDRITPASTAATLAAAEALTGLVDLAAVETEPFTQWVIEDRFPLGRPDWGAAGAIFADDVAPFEAMKLRMLNGSHSMLAYAGFHAGLRCVRDVMADPALSRLVRRHLTAAAATLPPMPGIDLGRYADELATRFANPAIAHETFQIAMDGSEKLPQRIFAAVPYATDLRPFAFATAAWLRHVSGRSHDGPAYVLRDPRAEALTAAAARGTDAAALYDAVSALVPIPAPLRAETVPLLDAMLSRPMAEVIRDEAGR</sequence>
<dbReference type="InterPro" id="IPR013131">
    <property type="entry name" value="Mannitol_DH_N"/>
</dbReference>
<keyword evidence="6" id="KW-1185">Reference proteome</keyword>
<dbReference type="InterPro" id="IPR008927">
    <property type="entry name" value="6-PGluconate_DH-like_C_sf"/>
</dbReference>
<dbReference type="RefSeq" id="WP_184154580.1">
    <property type="nucleotide sequence ID" value="NZ_JACHFM010000005.1"/>
</dbReference>
<dbReference type="EC" id="1.1.1.57" evidence="5"/>
<evidence type="ECO:0000256" key="1">
    <source>
        <dbReference type="ARBA" id="ARBA00023002"/>
    </source>
</evidence>
<gene>
    <name evidence="5" type="ORF">HNP73_004158</name>
</gene>
<dbReference type="GO" id="GO:0019594">
    <property type="term" value="P:mannitol metabolic process"/>
    <property type="evidence" value="ECO:0007669"/>
    <property type="project" value="InterPro"/>
</dbReference>
<dbReference type="InterPro" id="IPR023027">
    <property type="entry name" value="Mannitol_DH_CS"/>
</dbReference>
<dbReference type="PANTHER" id="PTHR43362">
    <property type="entry name" value="MANNITOL DEHYDROGENASE DSF1-RELATED"/>
    <property type="match status" value="1"/>
</dbReference>
<dbReference type="InterPro" id="IPR050988">
    <property type="entry name" value="Mannitol_DH/Oxidoreductase"/>
</dbReference>
<dbReference type="InterPro" id="IPR036291">
    <property type="entry name" value="NAD(P)-bd_dom_sf"/>
</dbReference>
<keyword evidence="1 5" id="KW-0560">Oxidoreductase</keyword>
<dbReference type="GO" id="GO:0008866">
    <property type="term" value="F:fructuronate reductase activity"/>
    <property type="evidence" value="ECO:0007669"/>
    <property type="project" value="UniProtKB-EC"/>
</dbReference>
<dbReference type="PANTHER" id="PTHR43362:SF1">
    <property type="entry name" value="MANNITOL DEHYDROGENASE 2-RELATED"/>
    <property type="match status" value="1"/>
</dbReference>
<dbReference type="InterPro" id="IPR000669">
    <property type="entry name" value="Mannitol_DH"/>
</dbReference>
<dbReference type="SUPFAM" id="SSF51735">
    <property type="entry name" value="NAD(P)-binding Rossmann-fold domains"/>
    <property type="match status" value="1"/>
</dbReference>
<name>A0A840SQ77_9RHOB</name>
<keyword evidence="2" id="KW-0520">NAD</keyword>
<dbReference type="Gene3D" id="1.10.1040.10">
    <property type="entry name" value="N-(1-d-carboxylethyl)-l-norvaline Dehydrogenase, domain 2"/>
    <property type="match status" value="1"/>
</dbReference>
<protein>
    <submittedName>
        <fullName evidence="5">Fructuronate reductase</fullName>
        <ecNumber evidence="5">1.1.1.57</ecNumber>
    </submittedName>
</protein>
<dbReference type="Pfam" id="PF08125">
    <property type="entry name" value="Mannitol_dh_C"/>
    <property type="match status" value="1"/>
</dbReference>
<dbReference type="EMBL" id="JACHFM010000005">
    <property type="protein sequence ID" value="MBB5224197.1"/>
    <property type="molecule type" value="Genomic_DNA"/>
</dbReference>
<dbReference type="PROSITE" id="PS00974">
    <property type="entry name" value="MANNITOL_DHGENASE"/>
    <property type="match status" value="1"/>
</dbReference>